<name>A0ABZ0CT68_9BURK</name>
<keyword evidence="6" id="KW-1185">Reference proteome</keyword>
<evidence type="ECO:0000313" key="5">
    <source>
        <dbReference type="EMBL" id="WOB08170.1"/>
    </source>
</evidence>
<evidence type="ECO:0000256" key="1">
    <source>
        <dbReference type="ARBA" id="ARBA00004370"/>
    </source>
</evidence>
<evidence type="ECO:0000256" key="3">
    <source>
        <dbReference type="SAM" id="SignalP"/>
    </source>
</evidence>
<evidence type="ECO:0000313" key="6">
    <source>
        <dbReference type="Proteomes" id="UP001303946"/>
    </source>
</evidence>
<feature type="signal peptide" evidence="3">
    <location>
        <begin position="1"/>
        <end position="18"/>
    </location>
</feature>
<evidence type="ECO:0000259" key="4">
    <source>
        <dbReference type="Pfam" id="PF01103"/>
    </source>
</evidence>
<proteinExistence type="predicted"/>
<comment type="subcellular location">
    <subcellularLocation>
        <location evidence="1">Membrane</location>
    </subcellularLocation>
</comment>
<dbReference type="Proteomes" id="UP001303946">
    <property type="component" value="Chromosome"/>
</dbReference>
<dbReference type="EMBL" id="CP136336">
    <property type="protein sequence ID" value="WOB08170.1"/>
    <property type="molecule type" value="Genomic_DNA"/>
</dbReference>
<dbReference type="RefSeq" id="WP_316700864.1">
    <property type="nucleotide sequence ID" value="NZ_CP136336.1"/>
</dbReference>
<organism evidence="5 6">
    <name type="scientific">Piscinibacter gummiphilus</name>
    <dbReference type="NCBI Taxonomy" id="946333"/>
    <lineage>
        <taxon>Bacteria</taxon>
        <taxon>Pseudomonadati</taxon>
        <taxon>Pseudomonadota</taxon>
        <taxon>Betaproteobacteria</taxon>
        <taxon>Burkholderiales</taxon>
        <taxon>Sphaerotilaceae</taxon>
        <taxon>Piscinibacter</taxon>
    </lineage>
</organism>
<protein>
    <recommendedName>
        <fullName evidence="4">Bacterial surface antigen (D15) domain-containing protein</fullName>
    </recommendedName>
</protein>
<dbReference type="Pfam" id="PF01103">
    <property type="entry name" value="Omp85"/>
    <property type="match status" value="1"/>
</dbReference>
<feature type="domain" description="Bacterial surface antigen (D15)" evidence="4">
    <location>
        <begin position="151"/>
        <end position="525"/>
    </location>
</feature>
<dbReference type="Gene3D" id="2.40.160.50">
    <property type="entry name" value="membrane protein fhac: a member of the omp85/tpsb transporter family"/>
    <property type="match status" value="1"/>
</dbReference>
<feature type="chain" id="PRO_5046016571" description="Bacterial surface antigen (D15) domain-containing protein" evidence="3">
    <location>
        <begin position="19"/>
        <end position="540"/>
    </location>
</feature>
<evidence type="ECO:0000256" key="2">
    <source>
        <dbReference type="ARBA" id="ARBA00023136"/>
    </source>
</evidence>
<reference evidence="5 6" key="1">
    <citation type="submission" date="2023-10" db="EMBL/GenBank/DDBJ databases">
        <title>Bacteria for the degradation of biodegradable plastic PBAT(Polybutylene adipate terephthalate).</title>
        <authorList>
            <person name="Weon H.-Y."/>
            <person name="Yeon J."/>
        </authorList>
    </citation>
    <scope>NUCLEOTIDE SEQUENCE [LARGE SCALE GENOMIC DNA]</scope>
    <source>
        <strain evidence="5 6">SBD 7-3</strain>
    </source>
</reference>
<accession>A0ABZ0CT68</accession>
<dbReference type="InterPro" id="IPR000184">
    <property type="entry name" value="Bac_surfAg_D15"/>
</dbReference>
<dbReference type="Gene3D" id="3.10.20.310">
    <property type="entry name" value="membrane protein fhac"/>
    <property type="match status" value="1"/>
</dbReference>
<keyword evidence="2" id="KW-0472">Membrane</keyword>
<sequence>MRPILLALGVSAAGIAGAQAPQTPPPPPECQRIGEVHIVRTDVFDTRIPQEDRALFRLANTLHLDTRESTVKQLLLVKPGDPYEPRLLRESERLMRATGYLHDATIRVLGCADGNADLEVAVQDVWTLKPSLSLGRKGGANSSAFGIEESNLFGLGTQLGLDFRSGVDRSSRMLSYHDPLLGGRRLDLTASYADNSDGTQTRLGLDRPFYSLDTPWAAGVSSRRETRIDSVYELGQVVGQYQVSERHATAYAGRSSGWRDGWVTRWTAGWTQDEHLARPTSAPGIPAAGVSADRRLNRPWVGVEWLQDDFRETRNFDQIGKTEDLALGWQMSLQLGLARQAFGADRNATVFSFKVNKGWQPARAHTLLVEGSAEGRYESQSLAGTLFSGSVRYHLRQSDRRSFFVGLSADRSVHPDPDQQVLIGGDSGLRGYPMRYQSGKGRWLATAEQRWFTDWYPWRVFNVGGAVFYDMGRTWDQTATTSTAGTPPRLGLLRDWGFGLRLGNSRSAIGSVVHIDFAFPLDGDPSIKKVQFLVEAKRSF</sequence>
<gene>
    <name evidence="5" type="ORF">RXV79_25120</name>
</gene>
<keyword evidence="3" id="KW-0732">Signal</keyword>